<accession>A0A0W0HPJ3</accession>
<proteinExistence type="predicted"/>
<name>A0A0W0HPJ3_PSEVI</name>
<dbReference type="InterPro" id="IPR047760">
    <property type="entry name" value="XaxB-like"/>
</dbReference>
<reference evidence="2 3" key="1">
    <citation type="submission" date="2015-09" db="EMBL/GenBank/DDBJ databases">
        <title>Genome sequence of ICMP 13104.</title>
        <authorList>
            <person name="Visnovsky S."/>
            <person name="Lu A."/>
            <person name="Panda P."/>
            <person name="Pitman A."/>
        </authorList>
    </citation>
    <scope>NUCLEOTIDE SEQUENCE [LARGE SCALE GENOMIC DNA]</scope>
    <source>
        <strain evidence="2 3">ICMP 13104</strain>
    </source>
</reference>
<dbReference type="AlphaFoldDB" id="A0A0W0HPJ3"/>
<dbReference type="EMBL" id="LKEJ01000132">
    <property type="protein sequence ID" value="KTB62604.1"/>
    <property type="molecule type" value="Genomic_DNA"/>
</dbReference>
<evidence type="ECO:0000313" key="2">
    <source>
        <dbReference type="EMBL" id="KTB62604.1"/>
    </source>
</evidence>
<dbReference type="NCBIfam" id="NF033927">
    <property type="entry name" value="alph_xenorhab_B"/>
    <property type="match status" value="1"/>
</dbReference>
<keyword evidence="1" id="KW-0175">Coiled coil</keyword>
<sequence>MMMSTEALGETLLLTPPDTEVMNAARQHILTQVTALKLDFLPVMKEKMLPLQAALNRADKVYRDVLAAVTVELNKVNLQQIDLKQQQIEADQRLSDAQKQQAISLLDKHRIRELSSLTTAINSGAQAIAASSDNMLQIDLKLKDRRLLETLQQQIDTMTQRKATLDSTMSTIAEDRRLLDATIKTFEQHNLADIFKDLLPTPDELALISLSSPEIELIKAGIARLGKLLDKLSSALTYLDLTKERDRLRMRYNALLEESRTAMQEAKAIAGKLDELNELDGVNQSKTLWVQEAKKVYESLYSFLDNVTLQEESSASISKHVEQLKAYIKSFYTTSRIV</sequence>
<organism evidence="2 3">
    <name type="scientific">Pseudomonas viridiflava ICMP 13104</name>
    <dbReference type="NCBI Taxonomy" id="1198305"/>
    <lineage>
        <taxon>Bacteria</taxon>
        <taxon>Pseudomonadati</taxon>
        <taxon>Pseudomonadota</taxon>
        <taxon>Gammaproteobacteria</taxon>
        <taxon>Pseudomonadales</taxon>
        <taxon>Pseudomonadaceae</taxon>
        <taxon>Pseudomonas</taxon>
    </lineage>
</organism>
<protein>
    <submittedName>
        <fullName evidence="2">Toxin</fullName>
    </submittedName>
</protein>
<comment type="caution">
    <text evidence="2">The sequence shown here is derived from an EMBL/GenBank/DDBJ whole genome shotgun (WGS) entry which is preliminary data.</text>
</comment>
<gene>
    <name evidence="2" type="ORF">AO067_15845</name>
</gene>
<feature type="coiled-coil region" evidence="1">
    <location>
        <begin position="238"/>
        <end position="265"/>
    </location>
</feature>
<dbReference type="Proteomes" id="UP000053048">
    <property type="component" value="Unassembled WGS sequence"/>
</dbReference>
<evidence type="ECO:0000256" key="1">
    <source>
        <dbReference type="SAM" id="Coils"/>
    </source>
</evidence>
<keyword evidence="3" id="KW-1185">Reference proteome</keyword>
<evidence type="ECO:0000313" key="3">
    <source>
        <dbReference type="Proteomes" id="UP000053048"/>
    </source>
</evidence>